<dbReference type="AlphaFoldDB" id="A0A9J6FU48"/>
<evidence type="ECO:0000313" key="4">
    <source>
        <dbReference type="Proteomes" id="UP000821853"/>
    </source>
</evidence>
<feature type="domain" description="RRM" evidence="2">
    <location>
        <begin position="1"/>
        <end position="29"/>
    </location>
</feature>
<sequence>MTQEEIRSLFSSIGEVESCKLIRDKVTGTPLSLSCPGPSMAVGYRGIHIYILELAQSTALWHSDKLVRVRFVFSHHFHPVAMLNVTVICTLSPAGTSSCTLVPLRLWEPHDKACGRFD</sequence>
<dbReference type="EMBL" id="JABSTR010000004">
    <property type="protein sequence ID" value="KAH9366621.1"/>
    <property type="molecule type" value="Genomic_DNA"/>
</dbReference>
<name>A0A9J6FU48_HAELO</name>
<protein>
    <recommendedName>
        <fullName evidence="2">RRM domain-containing protein</fullName>
    </recommendedName>
</protein>
<gene>
    <name evidence="3" type="ORF">HPB48_016206</name>
</gene>
<comment type="caution">
    <text evidence="3">The sequence shown here is derived from an EMBL/GenBank/DDBJ whole genome shotgun (WGS) entry which is preliminary data.</text>
</comment>
<evidence type="ECO:0000313" key="3">
    <source>
        <dbReference type="EMBL" id="KAH9366621.1"/>
    </source>
</evidence>
<keyword evidence="1" id="KW-0694">RNA-binding</keyword>
<evidence type="ECO:0000259" key="2">
    <source>
        <dbReference type="Pfam" id="PF00076"/>
    </source>
</evidence>
<dbReference type="VEuPathDB" id="VectorBase:HLOH_063017"/>
<dbReference type="InterPro" id="IPR000504">
    <property type="entry name" value="RRM_dom"/>
</dbReference>
<dbReference type="Pfam" id="PF00076">
    <property type="entry name" value="RRM_1"/>
    <property type="match status" value="1"/>
</dbReference>
<evidence type="ECO:0000256" key="1">
    <source>
        <dbReference type="ARBA" id="ARBA00022884"/>
    </source>
</evidence>
<dbReference type="InterPro" id="IPR035979">
    <property type="entry name" value="RBD_domain_sf"/>
</dbReference>
<dbReference type="InterPro" id="IPR012677">
    <property type="entry name" value="Nucleotide-bd_a/b_plait_sf"/>
</dbReference>
<organism evidence="3 4">
    <name type="scientific">Haemaphysalis longicornis</name>
    <name type="common">Bush tick</name>
    <dbReference type="NCBI Taxonomy" id="44386"/>
    <lineage>
        <taxon>Eukaryota</taxon>
        <taxon>Metazoa</taxon>
        <taxon>Ecdysozoa</taxon>
        <taxon>Arthropoda</taxon>
        <taxon>Chelicerata</taxon>
        <taxon>Arachnida</taxon>
        <taxon>Acari</taxon>
        <taxon>Parasitiformes</taxon>
        <taxon>Ixodida</taxon>
        <taxon>Ixodoidea</taxon>
        <taxon>Ixodidae</taxon>
        <taxon>Haemaphysalinae</taxon>
        <taxon>Haemaphysalis</taxon>
    </lineage>
</organism>
<dbReference type="OrthoDB" id="266020at2759"/>
<dbReference type="Gene3D" id="3.30.70.330">
    <property type="match status" value="1"/>
</dbReference>
<dbReference type="GO" id="GO:0003723">
    <property type="term" value="F:RNA binding"/>
    <property type="evidence" value="ECO:0007669"/>
    <property type="project" value="UniProtKB-KW"/>
</dbReference>
<proteinExistence type="predicted"/>
<keyword evidence="4" id="KW-1185">Reference proteome</keyword>
<accession>A0A9J6FU48</accession>
<dbReference type="SUPFAM" id="SSF54928">
    <property type="entry name" value="RNA-binding domain, RBD"/>
    <property type="match status" value="1"/>
</dbReference>
<reference evidence="3 4" key="1">
    <citation type="journal article" date="2020" name="Cell">
        <title>Large-Scale Comparative Analyses of Tick Genomes Elucidate Their Genetic Diversity and Vector Capacities.</title>
        <authorList>
            <consortium name="Tick Genome and Microbiome Consortium (TIGMIC)"/>
            <person name="Jia N."/>
            <person name="Wang J."/>
            <person name="Shi W."/>
            <person name="Du L."/>
            <person name="Sun Y."/>
            <person name="Zhan W."/>
            <person name="Jiang J.F."/>
            <person name="Wang Q."/>
            <person name="Zhang B."/>
            <person name="Ji P."/>
            <person name="Bell-Sakyi L."/>
            <person name="Cui X.M."/>
            <person name="Yuan T.T."/>
            <person name="Jiang B.G."/>
            <person name="Yang W.F."/>
            <person name="Lam T.T."/>
            <person name="Chang Q.C."/>
            <person name="Ding S.J."/>
            <person name="Wang X.J."/>
            <person name="Zhu J.G."/>
            <person name="Ruan X.D."/>
            <person name="Zhao L."/>
            <person name="Wei J.T."/>
            <person name="Ye R.Z."/>
            <person name="Que T.C."/>
            <person name="Du C.H."/>
            <person name="Zhou Y.H."/>
            <person name="Cheng J.X."/>
            <person name="Dai P.F."/>
            <person name="Guo W.B."/>
            <person name="Han X.H."/>
            <person name="Huang E.J."/>
            <person name="Li L.F."/>
            <person name="Wei W."/>
            <person name="Gao Y.C."/>
            <person name="Liu J.Z."/>
            <person name="Shao H.Z."/>
            <person name="Wang X."/>
            <person name="Wang C.C."/>
            <person name="Yang T.C."/>
            <person name="Huo Q.B."/>
            <person name="Li W."/>
            <person name="Chen H.Y."/>
            <person name="Chen S.E."/>
            <person name="Zhou L.G."/>
            <person name="Ni X.B."/>
            <person name="Tian J.H."/>
            <person name="Sheng Y."/>
            <person name="Liu T."/>
            <person name="Pan Y.S."/>
            <person name="Xia L.Y."/>
            <person name="Li J."/>
            <person name="Zhao F."/>
            <person name="Cao W.C."/>
        </authorList>
    </citation>
    <scope>NUCLEOTIDE SEQUENCE [LARGE SCALE GENOMIC DNA]</scope>
    <source>
        <strain evidence="3">HaeL-2018</strain>
    </source>
</reference>
<dbReference type="Proteomes" id="UP000821853">
    <property type="component" value="Chromosome 2"/>
</dbReference>